<reference evidence="1" key="1">
    <citation type="thesis" date="2020" institute="Technische Universitat Dresden" country="Dresden, Germany">
        <title>The Agarolytic System of Microbulbifer elongatus PORT2, Isolated from Batu Karas, Pangandaran West Java Indonesia.</title>
        <authorList>
            <person name="Anggraeni S.R."/>
        </authorList>
    </citation>
    <scope>NUCLEOTIDE SEQUENCE</scope>
    <source>
        <strain evidence="1">PORT2</strain>
    </source>
</reference>
<dbReference type="Pfam" id="PF01963">
    <property type="entry name" value="TraB_PrgY_gumN"/>
    <property type="match status" value="1"/>
</dbReference>
<proteinExistence type="predicted"/>
<protein>
    <submittedName>
        <fullName evidence="1">TraB/GumN family protein</fullName>
    </submittedName>
</protein>
<organism evidence="1 2">
    <name type="scientific">Microbulbifer elongatus</name>
    <dbReference type="NCBI Taxonomy" id="86173"/>
    <lineage>
        <taxon>Bacteria</taxon>
        <taxon>Pseudomonadati</taxon>
        <taxon>Pseudomonadota</taxon>
        <taxon>Gammaproteobacteria</taxon>
        <taxon>Cellvibrionales</taxon>
        <taxon>Microbulbiferaceae</taxon>
        <taxon>Microbulbifer</taxon>
    </lineage>
</organism>
<evidence type="ECO:0000313" key="1">
    <source>
        <dbReference type="EMBL" id="MCQ3829624.1"/>
    </source>
</evidence>
<comment type="caution">
    <text evidence="1">The sequence shown here is derived from an EMBL/GenBank/DDBJ whole genome shotgun (WGS) entry which is preliminary data.</text>
</comment>
<gene>
    <name evidence="1" type="ORF">HXX02_09195</name>
</gene>
<dbReference type="EMBL" id="JACASI010000025">
    <property type="protein sequence ID" value="MCQ3829624.1"/>
    <property type="molecule type" value="Genomic_DNA"/>
</dbReference>
<name>A0ABT1P3F0_9GAMM</name>
<dbReference type="PANTHER" id="PTHR40590">
    <property type="entry name" value="CYTOPLASMIC PROTEIN-RELATED"/>
    <property type="match status" value="1"/>
</dbReference>
<sequence>MAFLNPPSIAVPGFTGRRHFAHWLARSILFLSAVVLGAGSAHAANDRGLLLEATKGEKRVYLLGSIHLADESFYPLREKIERAYASSDALVVEADILAMESNPTLQMKIMQESVYPAGQELKDHISPAVYKQLQDWLAKRQIPEQNFSRLRPAIAMITLSMVEMQARGLDPNAGIDRHFLSQAHQNNATVLELESVLEQIKMLNNLDDPELYLQQTLEQVSEMDSFVPRITKAWKSGDQNDIYDLVIRESLDENPEYAPLIDKLFYQRNRGMADKIRDFSADHDTLFVVVGAGHLVGEGSVTELLKKAGYSIQQI</sequence>
<dbReference type="InterPro" id="IPR047111">
    <property type="entry name" value="YbaP-like"/>
</dbReference>
<dbReference type="CDD" id="cd14789">
    <property type="entry name" value="Tiki"/>
    <property type="match status" value="1"/>
</dbReference>
<keyword evidence="2" id="KW-1185">Reference proteome</keyword>
<dbReference type="Proteomes" id="UP001205566">
    <property type="component" value="Unassembled WGS sequence"/>
</dbReference>
<dbReference type="PANTHER" id="PTHR40590:SF1">
    <property type="entry name" value="CYTOPLASMIC PROTEIN"/>
    <property type="match status" value="1"/>
</dbReference>
<accession>A0ABT1P3F0</accession>
<dbReference type="RefSeq" id="WP_255874430.1">
    <property type="nucleotide sequence ID" value="NZ_JACASI010000025.1"/>
</dbReference>
<dbReference type="InterPro" id="IPR002816">
    <property type="entry name" value="TraB/PrgY/GumN_fam"/>
</dbReference>
<evidence type="ECO:0000313" key="2">
    <source>
        <dbReference type="Proteomes" id="UP001205566"/>
    </source>
</evidence>